<reference evidence="13" key="2">
    <citation type="journal article" date="2023" name="Front. Microbiol.">
        <title>Ralstonia chuxiongensis sp. nov., Ralstonia mojiangensis sp. nov., and Ralstonia soli sp. nov., isolated from tobacco fields, are three novel species in the family Burkholderiaceae.</title>
        <authorList>
            <person name="Lu C.H."/>
            <person name="Zhang Y.Y."/>
            <person name="Jiang N."/>
            <person name="Chen W."/>
            <person name="Shao X."/>
            <person name="Zhao Z.M."/>
            <person name="Lu W.L."/>
            <person name="Hu X."/>
            <person name="Xi Y.X."/>
            <person name="Zou S.Y."/>
            <person name="Wei Q.J."/>
            <person name="Lin Z.L."/>
            <person name="Gong L."/>
            <person name="Gai X.T."/>
            <person name="Zhang L.Q."/>
            <person name="Li J.Y."/>
            <person name="Jin Y."/>
            <person name="Xia Z.Y."/>
        </authorList>
    </citation>
    <scope>NUCLEOTIDE SEQUENCE</scope>
    <source>
        <strain evidence="13">21MJYT02-11</strain>
    </source>
</reference>
<comment type="subcellular location">
    <subcellularLocation>
        <location evidence="1 10">Cell inner membrane</location>
        <topology evidence="1 10">Single-pass membrane protein</topology>
        <orientation evidence="1 10">Periplasmic side</orientation>
    </subcellularLocation>
</comment>
<feature type="compositionally biased region" description="Pro residues" evidence="11">
    <location>
        <begin position="83"/>
        <end position="95"/>
    </location>
</feature>
<dbReference type="PROSITE" id="PS52015">
    <property type="entry name" value="TONB_CTD"/>
    <property type="match status" value="1"/>
</dbReference>
<dbReference type="PRINTS" id="PR01374">
    <property type="entry name" value="TONBPROTEIN"/>
</dbReference>
<dbReference type="InterPro" id="IPR006260">
    <property type="entry name" value="TonB/TolA_C"/>
</dbReference>
<protein>
    <recommendedName>
        <fullName evidence="10">Protein TonB</fullName>
    </recommendedName>
</protein>
<keyword evidence="3 10" id="KW-0813">Transport</keyword>
<keyword evidence="8" id="KW-1133">Transmembrane helix</keyword>
<proteinExistence type="inferred from homology"/>
<dbReference type="InterPro" id="IPR051045">
    <property type="entry name" value="TonB-dependent_transducer"/>
</dbReference>
<keyword evidence="10" id="KW-0735">Signal-anchor</keyword>
<dbReference type="SUPFAM" id="SSF74653">
    <property type="entry name" value="TolA/TonB C-terminal domain"/>
    <property type="match status" value="1"/>
</dbReference>
<dbReference type="InterPro" id="IPR003538">
    <property type="entry name" value="TonB"/>
</dbReference>
<name>A0ABT1AST3_9RALS</name>
<evidence type="ECO:0000256" key="7">
    <source>
        <dbReference type="ARBA" id="ARBA00022927"/>
    </source>
</evidence>
<dbReference type="PANTHER" id="PTHR33446:SF2">
    <property type="entry name" value="PROTEIN TONB"/>
    <property type="match status" value="1"/>
</dbReference>
<keyword evidence="6" id="KW-0812">Transmembrane</keyword>
<feature type="compositionally biased region" description="Pro residues" evidence="11">
    <location>
        <begin position="104"/>
        <end position="122"/>
    </location>
</feature>
<evidence type="ECO:0000256" key="2">
    <source>
        <dbReference type="ARBA" id="ARBA00006555"/>
    </source>
</evidence>
<keyword evidence="9" id="KW-0472">Membrane</keyword>
<dbReference type="NCBIfam" id="TIGR01352">
    <property type="entry name" value="tonB_Cterm"/>
    <property type="match status" value="1"/>
</dbReference>
<sequence length="221" mass="23064">MIHPRTLKILVVVLLLHAGVLMLIQLGLIAPRPTAEEPLEIQAHIIPAAPEPIKQPEPPKQQPQPPVKQEAPKPVNIVKPIAQPKPTPTPAPTLPPSNNAPVVPAAPPAPPAPPAEPAPAPAPVSSGPISVGINDIQCSDPQPVYPSMSQKMGEEGRAMVKLSIGTTGEVTNVALTSSSGSARLDRAATEAARSIKCTPYKQNGHAVPVVASKPYVFKLDN</sequence>
<dbReference type="Proteomes" id="UP001162811">
    <property type="component" value="Unassembled WGS sequence"/>
</dbReference>
<organism evidence="13 14">
    <name type="scientific">Ralstonia soli</name>
    <dbReference type="NCBI Taxonomy" id="2953896"/>
    <lineage>
        <taxon>Bacteria</taxon>
        <taxon>Pseudomonadati</taxon>
        <taxon>Pseudomonadota</taxon>
        <taxon>Betaproteobacteria</taxon>
        <taxon>Burkholderiales</taxon>
        <taxon>Burkholderiaceae</taxon>
        <taxon>Ralstonia</taxon>
    </lineage>
</organism>
<comment type="function">
    <text evidence="10">Interacts with outer membrane receptor proteins that carry out high-affinity binding and energy dependent uptake into the periplasmic space of specific substrates. It could act to transduce energy from the cytoplasmic membrane to specific energy-requiring processes in the outer membrane, resulting in the release into the periplasm of ligands bound by these outer membrane proteins.</text>
</comment>
<evidence type="ECO:0000256" key="8">
    <source>
        <dbReference type="ARBA" id="ARBA00022989"/>
    </source>
</evidence>
<dbReference type="Pfam" id="PF03544">
    <property type="entry name" value="TonB_C"/>
    <property type="match status" value="1"/>
</dbReference>
<keyword evidence="14" id="KW-1185">Reference proteome</keyword>
<dbReference type="RefSeq" id="WP_252684166.1">
    <property type="nucleotide sequence ID" value="NZ_JAMXHT010000009.1"/>
</dbReference>
<evidence type="ECO:0000256" key="10">
    <source>
        <dbReference type="RuleBase" id="RU362123"/>
    </source>
</evidence>
<evidence type="ECO:0000256" key="9">
    <source>
        <dbReference type="ARBA" id="ARBA00023136"/>
    </source>
</evidence>
<feature type="region of interest" description="Disordered" evidence="11">
    <location>
        <begin position="50"/>
        <end position="132"/>
    </location>
</feature>
<comment type="caution">
    <text evidence="13">The sequence shown here is derived from an EMBL/GenBank/DDBJ whole genome shotgun (WGS) entry which is preliminary data.</text>
</comment>
<evidence type="ECO:0000256" key="5">
    <source>
        <dbReference type="ARBA" id="ARBA00022519"/>
    </source>
</evidence>
<evidence type="ECO:0000256" key="4">
    <source>
        <dbReference type="ARBA" id="ARBA00022475"/>
    </source>
</evidence>
<feature type="domain" description="TonB C-terminal" evidence="12">
    <location>
        <begin position="130"/>
        <end position="221"/>
    </location>
</feature>
<evidence type="ECO:0000256" key="1">
    <source>
        <dbReference type="ARBA" id="ARBA00004383"/>
    </source>
</evidence>
<reference evidence="13" key="1">
    <citation type="submission" date="2022-06" db="EMBL/GenBank/DDBJ databases">
        <authorList>
            <person name="Lu C.-H."/>
        </authorList>
    </citation>
    <scope>NUCLEOTIDE SEQUENCE</scope>
    <source>
        <strain evidence="13">21MJYT02-11</strain>
    </source>
</reference>
<accession>A0ABT1AST3</accession>
<keyword evidence="7 10" id="KW-0653">Protein transport</keyword>
<evidence type="ECO:0000313" key="14">
    <source>
        <dbReference type="Proteomes" id="UP001162811"/>
    </source>
</evidence>
<evidence type="ECO:0000256" key="11">
    <source>
        <dbReference type="SAM" id="MobiDB-lite"/>
    </source>
</evidence>
<keyword evidence="4 10" id="KW-1003">Cell membrane</keyword>
<evidence type="ECO:0000313" key="13">
    <source>
        <dbReference type="EMBL" id="MCO5401127.1"/>
    </source>
</evidence>
<evidence type="ECO:0000259" key="12">
    <source>
        <dbReference type="PROSITE" id="PS52015"/>
    </source>
</evidence>
<comment type="similarity">
    <text evidence="2 10">Belongs to the TonB family.</text>
</comment>
<dbReference type="PANTHER" id="PTHR33446">
    <property type="entry name" value="PROTEIN TONB-RELATED"/>
    <property type="match status" value="1"/>
</dbReference>
<dbReference type="Gene3D" id="3.30.1150.10">
    <property type="match status" value="1"/>
</dbReference>
<feature type="compositionally biased region" description="Low complexity" evidence="11">
    <location>
        <begin position="67"/>
        <end position="82"/>
    </location>
</feature>
<evidence type="ECO:0000256" key="3">
    <source>
        <dbReference type="ARBA" id="ARBA00022448"/>
    </source>
</evidence>
<evidence type="ECO:0000256" key="6">
    <source>
        <dbReference type="ARBA" id="ARBA00022692"/>
    </source>
</evidence>
<gene>
    <name evidence="13" type="ORF">NG900_23235</name>
</gene>
<dbReference type="InterPro" id="IPR037682">
    <property type="entry name" value="TonB_C"/>
</dbReference>
<dbReference type="EMBL" id="JAMXHT010000009">
    <property type="protein sequence ID" value="MCO5401127.1"/>
    <property type="molecule type" value="Genomic_DNA"/>
</dbReference>
<feature type="compositionally biased region" description="Pro residues" evidence="11">
    <location>
        <begin position="50"/>
        <end position="66"/>
    </location>
</feature>
<keyword evidence="5 10" id="KW-0997">Cell inner membrane</keyword>